<dbReference type="PRINTS" id="PR00081">
    <property type="entry name" value="GDHRDH"/>
</dbReference>
<organism evidence="2 3">
    <name type="scientific">Hypericibacter adhaerens</name>
    <dbReference type="NCBI Taxonomy" id="2602016"/>
    <lineage>
        <taxon>Bacteria</taxon>
        <taxon>Pseudomonadati</taxon>
        <taxon>Pseudomonadota</taxon>
        <taxon>Alphaproteobacteria</taxon>
        <taxon>Rhodospirillales</taxon>
        <taxon>Dongiaceae</taxon>
        <taxon>Hypericibacter</taxon>
    </lineage>
</organism>
<sequence length="254" mass="27276">MRETDMVSKPVALITAAGGALGTACATELAERQYELVMMTRSEAAEELADRIGGVGLRGSVTEERDLARMVETALSRFGRIDAVVNNTGHSPNTGVPGTGGQFDPDADLKLLSLTDDAWRQAMDMIFLNVVRMSRLVTETMVRQGGGAIVNITSFAQKEPSFAYPTGSCMRMALAGFVKLFADSYGASNVRMNNVLPGFVENFPFEERIKRQVPMSRPGSVQEVAKTVAFLLSADAGYVTGQNILVDGGLNRGL</sequence>
<dbReference type="PANTHER" id="PTHR42879">
    <property type="entry name" value="3-OXOACYL-(ACYL-CARRIER-PROTEIN) REDUCTASE"/>
    <property type="match status" value="1"/>
</dbReference>
<dbReference type="Proteomes" id="UP000325797">
    <property type="component" value="Chromosome"/>
</dbReference>
<dbReference type="Gene3D" id="3.40.50.720">
    <property type="entry name" value="NAD(P)-binding Rossmann-like Domain"/>
    <property type="match status" value="1"/>
</dbReference>
<proteinExistence type="inferred from homology"/>
<gene>
    <name evidence="2" type="ORF">FRZ61_33200</name>
</gene>
<protein>
    <submittedName>
        <fullName evidence="2">Oxidoreductase/short-chain dehydrogenase</fullName>
    </submittedName>
</protein>
<dbReference type="Pfam" id="PF13561">
    <property type="entry name" value="adh_short_C2"/>
    <property type="match status" value="1"/>
</dbReference>
<evidence type="ECO:0000313" key="3">
    <source>
        <dbReference type="Proteomes" id="UP000325797"/>
    </source>
</evidence>
<dbReference type="EMBL" id="CP042582">
    <property type="protein sequence ID" value="QEX23382.1"/>
    <property type="molecule type" value="Genomic_DNA"/>
</dbReference>
<comment type="similarity">
    <text evidence="1">Belongs to the short-chain dehydrogenases/reductases (SDR) family.</text>
</comment>
<dbReference type="KEGG" id="hadh:FRZ61_33200"/>
<reference evidence="2 3" key="1">
    <citation type="submission" date="2019-08" db="EMBL/GenBank/DDBJ databases">
        <title>Hyperibacter terrae gen. nov., sp. nov. and Hyperibacter viscosus sp. nov., two new members in the family Rhodospirillaceae isolated from the rhizosphere of Hypericum perforatum.</title>
        <authorList>
            <person name="Noviana Z."/>
        </authorList>
    </citation>
    <scope>NUCLEOTIDE SEQUENCE [LARGE SCALE GENOMIC DNA]</scope>
    <source>
        <strain evidence="2 3">R5959</strain>
    </source>
</reference>
<keyword evidence="3" id="KW-1185">Reference proteome</keyword>
<dbReference type="PANTHER" id="PTHR42879:SF6">
    <property type="entry name" value="NADPH-DEPENDENT REDUCTASE BACG"/>
    <property type="match status" value="1"/>
</dbReference>
<dbReference type="InterPro" id="IPR050259">
    <property type="entry name" value="SDR"/>
</dbReference>
<name>A0A5J6N070_9PROT</name>
<evidence type="ECO:0000256" key="1">
    <source>
        <dbReference type="ARBA" id="ARBA00006484"/>
    </source>
</evidence>
<dbReference type="InterPro" id="IPR002347">
    <property type="entry name" value="SDR_fam"/>
</dbReference>
<dbReference type="AlphaFoldDB" id="A0A5J6N070"/>
<dbReference type="SUPFAM" id="SSF51735">
    <property type="entry name" value="NAD(P)-binding Rossmann-fold domains"/>
    <property type="match status" value="1"/>
</dbReference>
<accession>A0A5J6N070</accession>
<dbReference type="PROSITE" id="PS51257">
    <property type="entry name" value="PROKAR_LIPOPROTEIN"/>
    <property type="match status" value="1"/>
</dbReference>
<evidence type="ECO:0000313" key="2">
    <source>
        <dbReference type="EMBL" id="QEX23382.1"/>
    </source>
</evidence>
<dbReference type="InterPro" id="IPR036291">
    <property type="entry name" value="NAD(P)-bd_dom_sf"/>
</dbReference>